<accession>A0A645J7G2</accession>
<name>A0A645J7G2_9ZZZZ</name>
<proteinExistence type="predicted"/>
<comment type="caution">
    <text evidence="1">The sequence shown here is derived from an EMBL/GenBank/DDBJ whole genome shotgun (WGS) entry which is preliminary data.</text>
</comment>
<evidence type="ECO:0000313" key="1">
    <source>
        <dbReference type="EMBL" id="MPN59072.1"/>
    </source>
</evidence>
<reference evidence="1" key="1">
    <citation type="submission" date="2019-08" db="EMBL/GenBank/DDBJ databases">
        <authorList>
            <person name="Kucharzyk K."/>
            <person name="Murdoch R.W."/>
            <person name="Higgins S."/>
            <person name="Loffler F."/>
        </authorList>
    </citation>
    <scope>NUCLEOTIDE SEQUENCE</scope>
</reference>
<dbReference type="EMBL" id="VSSQ01132624">
    <property type="protein sequence ID" value="MPN59072.1"/>
    <property type="molecule type" value="Genomic_DNA"/>
</dbReference>
<dbReference type="AlphaFoldDB" id="A0A645J7G2"/>
<organism evidence="1">
    <name type="scientific">bioreactor metagenome</name>
    <dbReference type="NCBI Taxonomy" id="1076179"/>
    <lineage>
        <taxon>unclassified sequences</taxon>
        <taxon>metagenomes</taxon>
        <taxon>ecological metagenomes</taxon>
    </lineage>
</organism>
<gene>
    <name evidence="1" type="ORF">SDC9_206790</name>
</gene>
<sequence>MVDFWEAFGEISCDYAIVSKCYQYKMGNKVDMIKYFCFAEDIYEYYITNSGMVKKTKETKRNGYFECGETGYNYIKPMNN</sequence>
<protein>
    <submittedName>
        <fullName evidence="1">Uncharacterized protein</fullName>
    </submittedName>
</protein>